<gene>
    <name evidence="3" type="ORF">E2650_15150</name>
</gene>
<dbReference type="GO" id="GO:0019239">
    <property type="term" value="F:deaminase activity"/>
    <property type="evidence" value="ECO:0007669"/>
    <property type="project" value="TreeGrafter"/>
</dbReference>
<dbReference type="InterPro" id="IPR019897">
    <property type="entry name" value="RidA_CS"/>
</dbReference>
<comment type="caution">
    <text evidence="3">The sequence shown here is derived from an EMBL/GenBank/DDBJ whole genome shotgun (WGS) entry which is preliminary data.</text>
</comment>
<reference evidence="3" key="2">
    <citation type="submission" date="2019-04" db="EMBL/GenBank/DDBJ databases">
        <authorList>
            <person name="Zou H."/>
        </authorList>
    </citation>
    <scope>NUCLEOTIDE SEQUENCE</scope>
    <source>
        <strain evidence="3">2015oxa</strain>
    </source>
</reference>
<dbReference type="EMBL" id="SUNE01000011">
    <property type="protein sequence ID" value="MDG5901207.1"/>
    <property type="molecule type" value="Genomic_DNA"/>
</dbReference>
<dbReference type="Pfam" id="PF01042">
    <property type="entry name" value="Ribonuc_L-PSP"/>
    <property type="match status" value="1"/>
</dbReference>
<keyword evidence="2" id="KW-0732">Signal</keyword>
<dbReference type="PROSITE" id="PS01094">
    <property type="entry name" value="UPF0076"/>
    <property type="match status" value="1"/>
</dbReference>
<evidence type="ECO:0000256" key="1">
    <source>
        <dbReference type="ARBA" id="ARBA00010552"/>
    </source>
</evidence>
<protein>
    <submittedName>
        <fullName evidence="3">Uncharacterized protein</fullName>
    </submittedName>
</protein>
<evidence type="ECO:0000313" key="3">
    <source>
        <dbReference type="EMBL" id="MDG5901207.1"/>
    </source>
</evidence>
<comment type="similarity">
    <text evidence="1">Belongs to the RutC family.</text>
</comment>
<dbReference type="AlphaFoldDB" id="A0AAW6QYI9"/>
<accession>A0AAW6QYI9</accession>
<dbReference type="InterPro" id="IPR035959">
    <property type="entry name" value="RutC-like_sf"/>
</dbReference>
<dbReference type="CDD" id="cd06151">
    <property type="entry name" value="YjgF_YER057c_UK114_like_3"/>
    <property type="match status" value="1"/>
</dbReference>
<name>A0AAW6QYI9_9GAMM</name>
<dbReference type="Gene3D" id="3.30.1330.40">
    <property type="entry name" value="RutC-like"/>
    <property type="match status" value="1"/>
</dbReference>
<dbReference type="SUPFAM" id="SSF55298">
    <property type="entry name" value="YjgF-like"/>
    <property type="match status" value="1"/>
</dbReference>
<feature type="chain" id="PRO_5043453942" evidence="2">
    <location>
        <begin position="27"/>
        <end position="171"/>
    </location>
</feature>
<feature type="signal peptide" evidence="2">
    <location>
        <begin position="1"/>
        <end position="26"/>
    </location>
</feature>
<proteinExistence type="inferred from homology"/>
<dbReference type="PANTHER" id="PTHR11803">
    <property type="entry name" value="2-IMINOBUTANOATE/2-IMINOPROPANOATE DEAMINASE RIDA"/>
    <property type="match status" value="1"/>
</dbReference>
<dbReference type="InterPro" id="IPR006175">
    <property type="entry name" value="YjgF/YER057c/UK114"/>
</dbReference>
<evidence type="ECO:0000256" key="2">
    <source>
        <dbReference type="SAM" id="SignalP"/>
    </source>
</evidence>
<dbReference type="GO" id="GO:0005829">
    <property type="term" value="C:cytosol"/>
    <property type="evidence" value="ECO:0007669"/>
    <property type="project" value="TreeGrafter"/>
</dbReference>
<organism evidence="3">
    <name type="scientific">Shewanella xiamenensis</name>
    <dbReference type="NCBI Taxonomy" id="332186"/>
    <lineage>
        <taxon>Bacteria</taxon>
        <taxon>Pseudomonadati</taxon>
        <taxon>Pseudomonadota</taxon>
        <taxon>Gammaproteobacteria</taxon>
        <taxon>Alteromonadales</taxon>
        <taxon>Shewanellaceae</taxon>
        <taxon>Shewanella</taxon>
    </lineage>
</organism>
<dbReference type="RefSeq" id="WP_279255476.1">
    <property type="nucleotide sequence ID" value="NZ_JBCATA010000013.1"/>
</dbReference>
<dbReference type="Proteomes" id="UP001152518">
    <property type="component" value="Unassembled WGS sequence"/>
</dbReference>
<sequence>MLISVIRISFFGLCGLLSTVNIAAHAGEDVIRHRIANSNFPVAAAVEVPASMSIVYLSGKLPPIQDLTQDKNSPLAYGGDTKGQTIGVLKAIEKSLKDIGLGLGDVIKLQVFLVGDPALNNEMDMDGFMAAYIQFFGTKTQPNVPARSVLKIAGLANSAWRVEIEATAVRK</sequence>
<dbReference type="PANTHER" id="PTHR11803:SF59">
    <property type="entry name" value="ENDORIBONUCLEASE"/>
    <property type="match status" value="1"/>
</dbReference>
<reference evidence="3" key="1">
    <citation type="journal article" date="2019" name="Int J Environ Res Public Health">
        <title>Characterization of Chromosome-Mediated BlaOXA-894 in Shewanella xiamenensis Isolated from Pig Wastewater.</title>
        <authorList>
            <person name="Zou H."/>
            <person name="Zhou Z."/>
            <person name="Xia H."/>
            <person name="Zhao Q."/>
            <person name="Li X."/>
        </authorList>
    </citation>
    <scope>NUCLEOTIDE SEQUENCE</scope>
    <source>
        <strain evidence="3">2015oxa</strain>
    </source>
</reference>